<dbReference type="InterPro" id="IPR019734">
    <property type="entry name" value="TPR_rpt"/>
</dbReference>
<evidence type="ECO:0000256" key="1">
    <source>
        <dbReference type="ARBA" id="ARBA00022737"/>
    </source>
</evidence>
<feature type="repeat" description="TPR" evidence="3">
    <location>
        <begin position="362"/>
        <end position="395"/>
    </location>
</feature>
<dbReference type="Proteomes" id="UP000822688">
    <property type="component" value="Chromosome 2"/>
</dbReference>
<dbReference type="InterPro" id="IPR011990">
    <property type="entry name" value="TPR-like_helical_dom_sf"/>
</dbReference>
<dbReference type="PANTHER" id="PTHR45641">
    <property type="entry name" value="TETRATRICOPEPTIDE REPEAT PROTEIN (AFU_ORTHOLOGUE AFUA_6G03870)"/>
    <property type="match status" value="1"/>
</dbReference>
<protein>
    <recommendedName>
        <fullName evidence="7">Kinesin light chain</fullName>
    </recommendedName>
</protein>
<keyword evidence="6" id="KW-1185">Reference proteome</keyword>
<accession>A0A8T0ITH3</accession>
<dbReference type="PROSITE" id="PS50005">
    <property type="entry name" value="TPR"/>
    <property type="match status" value="1"/>
</dbReference>
<name>A0A8T0ITH3_CERPU</name>
<dbReference type="PANTHER" id="PTHR45641:SF19">
    <property type="entry name" value="NEPHROCYSTIN-3"/>
    <property type="match status" value="1"/>
</dbReference>
<dbReference type="Gene3D" id="1.25.40.10">
    <property type="entry name" value="Tetratricopeptide repeat domain"/>
    <property type="match status" value="2"/>
</dbReference>
<dbReference type="AlphaFoldDB" id="A0A8T0ITH3"/>
<dbReference type="Pfam" id="PF13424">
    <property type="entry name" value="TPR_12"/>
    <property type="match status" value="3"/>
</dbReference>
<evidence type="ECO:0008006" key="7">
    <source>
        <dbReference type="Google" id="ProtNLM"/>
    </source>
</evidence>
<dbReference type="SUPFAM" id="SSF48452">
    <property type="entry name" value="TPR-like"/>
    <property type="match status" value="3"/>
</dbReference>
<evidence type="ECO:0000313" key="6">
    <source>
        <dbReference type="Proteomes" id="UP000822688"/>
    </source>
</evidence>
<gene>
    <name evidence="5" type="ORF">KC19_2G090400</name>
</gene>
<evidence type="ECO:0000256" key="4">
    <source>
        <dbReference type="SAM" id="Coils"/>
    </source>
</evidence>
<keyword evidence="1" id="KW-0677">Repeat</keyword>
<comment type="caution">
    <text evidence="5">The sequence shown here is derived from an EMBL/GenBank/DDBJ whole genome shotgun (WGS) entry which is preliminary data.</text>
</comment>
<dbReference type="Pfam" id="PF13374">
    <property type="entry name" value="TPR_10"/>
    <property type="match status" value="2"/>
</dbReference>
<dbReference type="EMBL" id="CM026422">
    <property type="protein sequence ID" value="KAG0586437.1"/>
    <property type="molecule type" value="Genomic_DNA"/>
</dbReference>
<reference evidence="5" key="1">
    <citation type="submission" date="2020-06" db="EMBL/GenBank/DDBJ databases">
        <title>WGS assembly of Ceratodon purpureus strain R40.</title>
        <authorList>
            <person name="Carey S.B."/>
            <person name="Jenkins J."/>
            <person name="Shu S."/>
            <person name="Lovell J.T."/>
            <person name="Sreedasyam A."/>
            <person name="Maumus F."/>
            <person name="Tiley G.P."/>
            <person name="Fernandez-Pozo N."/>
            <person name="Barry K."/>
            <person name="Chen C."/>
            <person name="Wang M."/>
            <person name="Lipzen A."/>
            <person name="Daum C."/>
            <person name="Saski C.A."/>
            <person name="Payton A.C."/>
            <person name="Mcbreen J.C."/>
            <person name="Conrad R.E."/>
            <person name="Kollar L.M."/>
            <person name="Olsson S."/>
            <person name="Huttunen S."/>
            <person name="Landis J.B."/>
            <person name="Wickett N.J."/>
            <person name="Johnson M.G."/>
            <person name="Rensing S.A."/>
            <person name="Grimwood J."/>
            <person name="Schmutz J."/>
            <person name="Mcdaniel S.F."/>
        </authorList>
    </citation>
    <scope>NUCLEOTIDE SEQUENCE</scope>
    <source>
        <strain evidence="5">R40</strain>
    </source>
</reference>
<evidence type="ECO:0000313" key="5">
    <source>
        <dbReference type="EMBL" id="KAG0586437.1"/>
    </source>
</evidence>
<keyword evidence="2 3" id="KW-0802">TPR repeat</keyword>
<dbReference type="SMART" id="SM00028">
    <property type="entry name" value="TPR"/>
    <property type="match status" value="9"/>
</dbReference>
<keyword evidence="4" id="KW-0175">Coiled coil</keyword>
<sequence length="695" mass="76519">MANTLFSNVCNARALGAQKFVPAVYELSATSHAPVRLNCQAFLKRSLPSKILQVACARKCRQRTKGGIWRFGGRTVQGCKLSSSFVGILPENFLCISNRILQRRKEIQSLPNTQTVVEAKDSSGNEGFSVTRGVFENDDSVIEDRFNRFSNAMESGDDKLTEQILEEMGYSVDINEMKGLVKEVVDMQAQLQELHDEVEKLVEEGDEETASVLIEANLKAVMEQLEAGHHGMEQIAMLDELAQLRMSLGEFEEAEILLEQIKVLVASIGMDVEQPLADKVLEHMGSMYNALGKPAEGVLYYLKSIQIQEDLVGEDSPLLVNTLLGLATAHTDMDDSESAIKVYNRVLSLMEKIKGPMDETLALPLSKLGQCLLEEARVDEAEEVLQRALTLLEQSFGANDGRVGIAKCALARVYATGGDVDEAISMYEDGMQIMAGDSSLGDDDSSLETARTDLAELLNLVGRIDESEKLWEENLRVKEEFFGPNHPSLIVHLQNLATAYAVAEKHEQCVPLLRRSLKLAVEDMGPDAPQVSVPLVCLATALHHLNRQQEAELIARRALEIREAHYDPDSGIVGEGCNCLASILHANGKYGEALTLMKRVLAIQEKELGPDDPVLVLTLELIIMLLDKSGRADEIEPYYLRLAILSVKDGEGECDEAGSFDSENIGDLRNLGTFDSRPVPVSNIFDIDDSDVIDI</sequence>
<feature type="coiled-coil region" evidence="4">
    <location>
        <begin position="177"/>
        <end position="211"/>
    </location>
</feature>
<evidence type="ECO:0000256" key="2">
    <source>
        <dbReference type="ARBA" id="ARBA00022803"/>
    </source>
</evidence>
<proteinExistence type="predicted"/>
<organism evidence="5 6">
    <name type="scientific">Ceratodon purpureus</name>
    <name type="common">Fire moss</name>
    <name type="synonym">Dicranum purpureum</name>
    <dbReference type="NCBI Taxonomy" id="3225"/>
    <lineage>
        <taxon>Eukaryota</taxon>
        <taxon>Viridiplantae</taxon>
        <taxon>Streptophyta</taxon>
        <taxon>Embryophyta</taxon>
        <taxon>Bryophyta</taxon>
        <taxon>Bryophytina</taxon>
        <taxon>Bryopsida</taxon>
        <taxon>Dicranidae</taxon>
        <taxon>Pseudoditrichales</taxon>
        <taxon>Ditrichaceae</taxon>
        <taxon>Ceratodon</taxon>
    </lineage>
</organism>
<evidence type="ECO:0000256" key="3">
    <source>
        <dbReference type="PROSITE-ProRule" id="PRU00339"/>
    </source>
</evidence>